<dbReference type="AlphaFoldDB" id="A0A1G7SW42"/>
<dbReference type="RefSeq" id="WP_091062363.1">
    <property type="nucleotide sequence ID" value="NZ_FNCF01000003.1"/>
</dbReference>
<feature type="compositionally biased region" description="Basic and acidic residues" evidence="1">
    <location>
        <begin position="129"/>
        <end position="139"/>
    </location>
</feature>
<reference evidence="3" key="1">
    <citation type="submission" date="2016-10" db="EMBL/GenBank/DDBJ databases">
        <authorList>
            <person name="Varghese N."/>
            <person name="Submissions S."/>
        </authorList>
    </citation>
    <scope>NUCLEOTIDE SEQUENCE [LARGE SCALE GENOMIC DNA]</scope>
    <source>
        <strain evidence="3">DSM 44526</strain>
    </source>
</reference>
<feature type="compositionally biased region" description="Low complexity" evidence="1">
    <location>
        <begin position="105"/>
        <end position="124"/>
    </location>
</feature>
<name>A0A1G7SW42_9ACTN</name>
<keyword evidence="3" id="KW-1185">Reference proteome</keyword>
<dbReference type="Proteomes" id="UP000198863">
    <property type="component" value="Unassembled WGS sequence"/>
</dbReference>
<sequence>MTQPEGQTARDQFPEDAGIPEIADDTPEAAMAEDPQFAPDMGRETAGASVDFGTTAEEQAEGEPLDGRLAREEPDVDVDPGTRPAEDPDGPVTQLDQDVDTDPLDSSGTDSVGDDVLATGEAPAGGEGPEERAVHPTGD</sequence>
<protein>
    <recommendedName>
        <fullName evidence="4">DUF5709 domain-containing protein</fullName>
    </recommendedName>
</protein>
<dbReference type="OrthoDB" id="3478723at2"/>
<organism evidence="2 3">
    <name type="scientific">Klenkia brasiliensis</name>
    <dbReference type="NCBI Taxonomy" id="333142"/>
    <lineage>
        <taxon>Bacteria</taxon>
        <taxon>Bacillati</taxon>
        <taxon>Actinomycetota</taxon>
        <taxon>Actinomycetes</taxon>
        <taxon>Geodermatophilales</taxon>
        <taxon>Geodermatophilaceae</taxon>
        <taxon>Klenkia</taxon>
    </lineage>
</organism>
<gene>
    <name evidence="2" type="ORF">SAMN05660324_2191</name>
</gene>
<dbReference type="EMBL" id="FNCF01000003">
    <property type="protein sequence ID" value="SDG27168.1"/>
    <property type="molecule type" value="Genomic_DNA"/>
</dbReference>
<feature type="compositionally biased region" description="Polar residues" evidence="1">
    <location>
        <begin position="1"/>
        <end position="10"/>
    </location>
</feature>
<evidence type="ECO:0000256" key="1">
    <source>
        <dbReference type="SAM" id="MobiDB-lite"/>
    </source>
</evidence>
<feature type="region of interest" description="Disordered" evidence="1">
    <location>
        <begin position="1"/>
        <end position="139"/>
    </location>
</feature>
<evidence type="ECO:0000313" key="3">
    <source>
        <dbReference type="Proteomes" id="UP000198863"/>
    </source>
</evidence>
<evidence type="ECO:0000313" key="2">
    <source>
        <dbReference type="EMBL" id="SDG27168.1"/>
    </source>
</evidence>
<proteinExistence type="predicted"/>
<accession>A0A1G7SW42</accession>
<evidence type="ECO:0008006" key="4">
    <source>
        <dbReference type="Google" id="ProtNLM"/>
    </source>
</evidence>